<keyword evidence="2" id="KW-0004">4Fe-4S</keyword>
<dbReference type="RefSeq" id="WP_125672911.1">
    <property type="nucleotide sequence ID" value="NZ_RCOS01000173.1"/>
</dbReference>
<name>A0A3R9PSK0_9CREN</name>
<accession>A0A3R9PSK0</accession>
<comment type="caution">
    <text evidence="8">The sequence shown here is derived from an EMBL/GenBank/DDBJ whole genome shotgun (WGS) entry which is preliminary data.</text>
</comment>
<evidence type="ECO:0000256" key="2">
    <source>
        <dbReference type="ARBA" id="ARBA00022485"/>
    </source>
</evidence>
<evidence type="ECO:0000259" key="7">
    <source>
        <dbReference type="Pfam" id="PF05681"/>
    </source>
</evidence>
<dbReference type="OrthoDB" id="371925at2157"/>
<proteinExistence type="inferred from homology"/>
<dbReference type="InterPro" id="IPR051208">
    <property type="entry name" value="Class-I_Fumarase/Tartrate_DH"/>
</dbReference>
<evidence type="ECO:0000256" key="4">
    <source>
        <dbReference type="ARBA" id="ARBA00023004"/>
    </source>
</evidence>
<keyword evidence="6" id="KW-0456">Lyase</keyword>
<reference evidence="8 9" key="1">
    <citation type="submission" date="2018-10" db="EMBL/GenBank/DDBJ databases">
        <title>Co-occurring genomic capacity for anaerobic methane metabolism and dissimilatory sulfite reduction discovered in the Korarchaeota.</title>
        <authorList>
            <person name="Mckay L.J."/>
            <person name="Dlakic M."/>
            <person name="Fields M.W."/>
            <person name="Delmont T.O."/>
            <person name="Eren A.M."/>
            <person name="Jay Z.J."/>
            <person name="Klingelsmith K.B."/>
            <person name="Rusch D.B."/>
            <person name="Inskeep W.P."/>
        </authorList>
    </citation>
    <scope>NUCLEOTIDE SEQUENCE [LARGE SCALE GENOMIC DNA]</scope>
    <source>
        <strain evidence="8 9">MDKW</strain>
    </source>
</reference>
<gene>
    <name evidence="8" type="ORF">D6D85_15740</name>
</gene>
<dbReference type="InterPro" id="IPR004646">
    <property type="entry name" value="Fe-S_hydro-lyase_TtdA-typ_cat"/>
</dbReference>
<keyword evidence="3" id="KW-0479">Metal-binding</keyword>
<dbReference type="Proteomes" id="UP000277582">
    <property type="component" value="Unassembled WGS sequence"/>
</dbReference>
<dbReference type="PANTHER" id="PTHR30389">
    <property type="entry name" value="FUMARATE HYDRATASE-RELATED"/>
    <property type="match status" value="1"/>
</dbReference>
<dbReference type="GO" id="GO:0046872">
    <property type="term" value="F:metal ion binding"/>
    <property type="evidence" value="ECO:0007669"/>
    <property type="project" value="UniProtKB-KW"/>
</dbReference>
<feature type="domain" description="Fe-S hydro-lyase tartrate dehydratase alpha-type catalytic" evidence="7">
    <location>
        <begin position="10"/>
        <end position="273"/>
    </location>
</feature>
<evidence type="ECO:0000313" key="8">
    <source>
        <dbReference type="EMBL" id="RSN71515.1"/>
    </source>
</evidence>
<evidence type="ECO:0000256" key="3">
    <source>
        <dbReference type="ARBA" id="ARBA00022723"/>
    </source>
</evidence>
<evidence type="ECO:0000256" key="5">
    <source>
        <dbReference type="ARBA" id="ARBA00023014"/>
    </source>
</evidence>
<dbReference type="PANTHER" id="PTHR30389:SF17">
    <property type="entry name" value="L(+)-TARTRATE DEHYDRATASE SUBUNIT ALPHA-RELATED"/>
    <property type="match status" value="1"/>
</dbReference>
<dbReference type="AlphaFoldDB" id="A0A3R9PSK0"/>
<evidence type="ECO:0000256" key="1">
    <source>
        <dbReference type="ARBA" id="ARBA00008876"/>
    </source>
</evidence>
<protein>
    <submittedName>
        <fullName evidence="8">Fumarate hydratase</fullName>
    </submittedName>
</protein>
<dbReference type="Pfam" id="PF05681">
    <property type="entry name" value="Fumerase"/>
    <property type="match status" value="1"/>
</dbReference>
<evidence type="ECO:0000256" key="6">
    <source>
        <dbReference type="ARBA" id="ARBA00023239"/>
    </source>
</evidence>
<dbReference type="EMBL" id="RCOS01000173">
    <property type="protein sequence ID" value="RSN71515.1"/>
    <property type="molecule type" value="Genomic_DNA"/>
</dbReference>
<keyword evidence="4" id="KW-0408">Iron</keyword>
<comment type="similarity">
    <text evidence="1">Belongs to the class-I fumarase family.</text>
</comment>
<dbReference type="GO" id="GO:0051539">
    <property type="term" value="F:4 iron, 4 sulfur cluster binding"/>
    <property type="evidence" value="ECO:0007669"/>
    <property type="project" value="UniProtKB-KW"/>
</dbReference>
<keyword evidence="9" id="KW-1185">Reference proteome</keyword>
<keyword evidence="5" id="KW-0411">Iron-sulfur</keyword>
<dbReference type="NCBIfam" id="TIGR00722">
    <property type="entry name" value="ttdA_fumA_fumB"/>
    <property type="match status" value="1"/>
</dbReference>
<dbReference type="GO" id="GO:0016829">
    <property type="term" value="F:lyase activity"/>
    <property type="evidence" value="ECO:0007669"/>
    <property type="project" value="UniProtKB-KW"/>
</dbReference>
<dbReference type="NCBIfam" id="NF004885">
    <property type="entry name" value="PRK06246.1"/>
    <property type="match status" value="1"/>
</dbReference>
<organism evidence="8 9">
    <name type="scientific">Candidatus Methanodesulfokora washburnensis</name>
    <dbReference type="NCBI Taxonomy" id="2478471"/>
    <lineage>
        <taxon>Archaea</taxon>
        <taxon>Thermoproteota</taxon>
        <taxon>Candidatus Korarchaeia</taxon>
        <taxon>Candidatus Korarchaeia incertae sedis</taxon>
        <taxon>Candidatus Methanodesulfokora</taxon>
    </lineage>
</organism>
<sequence>MIEERIKSGIVDMMERAAFRVPDDVLNALKRAAEEESGVAKSNLMAILKNLDEAGRLRLPICQDTGTPTFFVELGEDFPIRAGIYNLITEAVREATRKVPLRPNSVNPWTYENPGDNTGRFVPVIHVDIVPGDRMRVTYLAKGGGSENVSQLFMLPPVAGLKGIKQAVVNAAYNAGTQPCPPVIIGVGVGGSADIAMKLAKKATLRPLNERNPDENLRKIEEELKEKINSMGIGPMGLGGKTFALAVHIEWAHKHPASLPVGVSMLCWAARKSIADFLPNGEFRIVVP</sequence>
<evidence type="ECO:0000313" key="9">
    <source>
        <dbReference type="Proteomes" id="UP000277582"/>
    </source>
</evidence>